<evidence type="ECO:0000313" key="4">
    <source>
        <dbReference type="EMBL" id="USQ82964.1"/>
    </source>
</evidence>
<protein>
    <submittedName>
        <fullName evidence="4">Toxin glutamine deamidase domain-containing protein</fullName>
    </submittedName>
</protein>
<evidence type="ECO:0000313" key="5">
    <source>
        <dbReference type="Proteomes" id="UP001056374"/>
    </source>
</evidence>
<gene>
    <name evidence="4" type="ORF">NFX46_03765</name>
</gene>
<name>A0ABY4Z1T3_9ACTN</name>
<sequence>MGIVGDIKDGLNSGLEVGEDLFEEGKKKLGEGVDYVTDKAGDGLDHVGLHDAADAVEDFGDELAADLGAMPGEQQLGETEEAGELVHGNPARIRESAKHLKDFQAAFDKVGTGMKKVDSSGWKGEGGSAFREKFGVHPAKWLHAADACETAAGALDSYAETVKWAQSQAKEAVELYKQGKKASVQAVEAYNKKVDAYNAKIKADQDPGPQPGPFHDPGIDDIRAAREKLAQARKQRNSAATDAQAQVKAALAHAPAEPPPLDRLGGNMIDGYQALNTELTHVIGGALKGTAGLLNFVRGLNPLDPYNLTHPAAYLQNVSMTLSGLVSTASHPERVVQAVVDGFKKDPSEFVGRLLPELIGTKGAGLGRTALRTGLREGAEAGASNAASKGLKYGDEAVGSAPKDWSGLAKSTDHVGEKAIHYDAVDPNAAKEFLDSEYPWLKDVNNTGMPGYTDNCSHNVVAVDRRMDGAEVSAAPKQAGDHIPPEQLGLTNRAKGHYDMVNSYDDIVKDLQARGEGSRSAVYISRPDGTAHVFNAVNTKHGVVFLDGQSGQLGMLEKNVSSIGHIPYRDGVK</sequence>
<dbReference type="Pfam" id="PF21725">
    <property type="entry name" value="T7SS_signal"/>
    <property type="match status" value="1"/>
</dbReference>
<dbReference type="Proteomes" id="UP001056374">
    <property type="component" value="Chromosome"/>
</dbReference>
<proteinExistence type="predicted"/>
<accession>A0ABY4Z1T3</accession>
<dbReference type="Pfam" id="PF15644">
    <property type="entry name" value="Gln_amidase"/>
    <property type="match status" value="1"/>
</dbReference>
<evidence type="ECO:0000259" key="3">
    <source>
        <dbReference type="Pfam" id="PF21725"/>
    </source>
</evidence>
<dbReference type="EMBL" id="CP099468">
    <property type="protein sequence ID" value="USQ82964.1"/>
    <property type="molecule type" value="Genomic_DNA"/>
</dbReference>
<evidence type="ECO:0000259" key="2">
    <source>
        <dbReference type="Pfam" id="PF15644"/>
    </source>
</evidence>
<feature type="region of interest" description="Disordered" evidence="1">
    <location>
        <begin position="233"/>
        <end position="259"/>
    </location>
</feature>
<feature type="domain" description="Putative T7SS secretion signal" evidence="3">
    <location>
        <begin position="19"/>
        <end position="258"/>
    </location>
</feature>
<dbReference type="RefSeq" id="WP_252545589.1">
    <property type="nucleotide sequence ID" value="NZ_CP099468.1"/>
</dbReference>
<keyword evidence="5" id="KW-1185">Reference proteome</keyword>
<evidence type="ECO:0000256" key="1">
    <source>
        <dbReference type="SAM" id="MobiDB-lite"/>
    </source>
</evidence>
<dbReference type="InterPro" id="IPR028908">
    <property type="entry name" value="Tox-PL_dom"/>
</dbReference>
<feature type="compositionally biased region" description="Low complexity" evidence="1">
    <location>
        <begin position="239"/>
        <end position="255"/>
    </location>
</feature>
<organism evidence="4 5">
    <name type="scientific">Streptomyces phaeoluteigriseus</name>
    <dbReference type="NCBI Taxonomy" id="114686"/>
    <lineage>
        <taxon>Bacteria</taxon>
        <taxon>Bacillati</taxon>
        <taxon>Actinomycetota</taxon>
        <taxon>Actinomycetes</taxon>
        <taxon>Kitasatosporales</taxon>
        <taxon>Streptomycetaceae</taxon>
        <taxon>Streptomyces</taxon>
        <taxon>Streptomyces aurantiacus group</taxon>
    </lineage>
</organism>
<reference evidence="4" key="1">
    <citation type="submission" date="2022-06" db="EMBL/GenBank/DDBJ databases">
        <title>Complete genome sequence of soil microorganisms Streptomyces sp. Qhu-M197 isolated from Alpine meadows habitats on the Tibetan Plateau.</title>
        <authorList>
            <person name="Zhang B."/>
            <person name="Xiang X."/>
            <person name="Fan J."/>
        </authorList>
    </citation>
    <scope>NUCLEOTIDE SEQUENCE</scope>
    <source>
        <strain evidence="4">Qhu-M197</strain>
    </source>
</reference>
<dbReference type="InterPro" id="IPR049082">
    <property type="entry name" value="T7SS_signal"/>
</dbReference>
<feature type="domain" description="Tox-PL" evidence="2">
    <location>
        <begin position="455"/>
        <end position="551"/>
    </location>
</feature>